<feature type="signal peptide" evidence="2">
    <location>
        <begin position="1"/>
        <end position="21"/>
    </location>
</feature>
<evidence type="ECO:0000256" key="2">
    <source>
        <dbReference type="SAM" id="SignalP"/>
    </source>
</evidence>
<evidence type="ECO:0000313" key="4">
    <source>
        <dbReference type="Proteomes" id="UP001139701"/>
    </source>
</evidence>
<keyword evidence="4" id="KW-1185">Reference proteome</keyword>
<dbReference type="Proteomes" id="UP001139701">
    <property type="component" value="Unassembled WGS sequence"/>
</dbReference>
<dbReference type="EMBL" id="JAKUML010000004">
    <property type="protein sequence ID" value="MCJ8146050.1"/>
    <property type="molecule type" value="Genomic_DNA"/>
</dbReference>
<accession>A0A9X2B9Y1</accession>
<protein>
    <submittedName>
        <fullName evidence="3">Uncharacterized protein</fullName>
    </submittedName>
</protein>
<reference evidence="3" key="1">
    <citation type="submission" date="2022-02" db="EMBL/GenBank/DDBJ databases">
        <title>Acinetobacter A3.8 sp. nov., isolated from Sediment (Zhairuo Island).</title>
        <authorList>
            <person name="Zheng K."/>
        </authorList>
    </citation>
    <scope>NUCLEOTIDE SEQUENCE</scope>
    <source>
        <strain evidence="3">A3.8</strain>
    </source>
</reference>
<feature type="region of interest" description="Disordered" evidence="1">
    <location>
        <begin position="41"/>
        <end position="98"/>
    </location>
</feature>
<dbReference type="RefSeq" id="WP_241570744.1">
    <property type="nucleotide sequence ID" value="NZ_JAKUML010000004.1"/>
</dbReference>
<gene>
    <name evidence="3" type="ORF">MKI79_03840</name>
</gene>
<evidence type="ECO:0000256" key="1">
    <source>
        <dbReference type="SAM" id="MobiDB-lite"/>
    </source>
</evidence>
<feature type="compositionally biased region" description="Basic and acidic residues" evidence="1">
    <location>
        <begin position="77"/>
        <end position="98"/>
    </location>
</feature>
<evidence type="ECO:0000313" key="3">
    <source>
        <dbReference type="EMBL" id="MCJ8146050.1"/>
    </source>
</evidence>
<feature type="chain" id="PRO_5040890493" evidence="2">
    <location>
        <begin position="22"/>
        <end position="98"/>
    </location>
</feature>
<name>A0A9X2B9Y1_9GAMM</name>
<dbReference type="AlphaFoldDB" id="A0A9X2B9Y1"/>
<organism evidence="3 4">
    <name type="scientific">Acinetobacter sedimenti</name>
    <dbReference type="NCBI Taxonomy" id="2919922"/>
    <lineage>
        <taxon>Bacteria</taxon>
        <taxon>Pseudomonadati</taxon>
        <taxon>Pseudomonadota</taxon>
        <taxon>Gammaproteobacteria</taxon>
        <taxon>Moraxellales</taxon>
        <taxon>Moraxellaceae</taxon>
        <taxon>Acinetobacter</taxon>
    </lineage>
</organism>
<comment type="caution">
    <text evidence="3">The sequence shown here is derived from an EMBL/GenBank/DDBJ whole genome shotgun (WGS) entry which is preliminary data.</text>
</comment>
<sequence>MKLIKTLLITGLTTLSISAFAGETIEQAPATTPEAQLNVQADAQAPQDATIVSTQDALAQGTAPTEEQLNQAAADVKASDKTGDKVALEEEQDKKDKQ</sequence>
<feature type="compositionally biased region" description="Polar residues" evidence="1">
    <location>
        <begin position="50"/>
        <end position="71"/>
    </location>
</feature>
<keyword evidence="2" id="KW-0732">Signal</keyword>
<proteinExistence type="predicted"/>